<organism evidence="1 2">
    <name type="scientific">Aurantiacibacter xanthus</name>
    <dbReference type="NCBI Taxonomy" id="1784712"/>
    <lineage>
        <taxon>Bacteria</taxon>
        <taxon>Pseudomonadati</taxon>
        <taxon>Pseudomonadota</taxon>
        <taxon>Alphaproteobacteria</taxon>
        <taxon>Sphingomonadales</taxon>
        <taxon>Erythrobacteraceae</taxon>
        <taxon>Aurantiacibacter</taxon>
    </lineage>
</organism>
<evidence type="ECO:0000313" key="2">
    <source>
        <dbReference type="Proteomes" id="UP000265366"/>
    </source>
</evidence>
<sequence length="127" mass="14381">MKVGKRILWAKEVYQIQSYPLPRDPSLGLPFMFSSAVGCWHTDRPRWVDLKPVQLRKLDIIRTVRRCPIRASLTVLPCGFRRYDLPAGITEIAFTEPPPLTYEEVFGLVEDDEAPETAPAADRALAA</sequence>
<reference evidence="1 2" key="1">
    <citation type="submission" date="2018-08" db="EMBL/GenBank/DDBJ databases">
        <title>Erythrobacter zhengii sp.nov., a bacterium isolated from deep-sea sediment.</title>
        <authorList>
            <person name="Fang C."/>
            <person name="Wu Y.-H."/>
            <person name="Sun C."/>
            <person name="Wang H."/>
            <person name="Cheng H."/>
            <person name="Meng F.-X."/>
            <person name="Wang C.-S."/>
            <person name="Xu X.-W."/>
        </authorList>
    </citation>
    <scope>NUCLEOTIDE SEQUENCE [LARGE SCALE GENOMIC DNA]</scope>
    <source>
        <strain evidence="1 2">CCTCC AB 2015396</strain>
    </source>
</reference>
<gene>
    <name evidence="1" type="ORF">D2V17_05835</name>
</gene>
<keyword evidence="2" id="KW-1185">Reference proteome</keyword>
<protein>
    <submittedName>
        <fullName evidence="1">Uncharacterized protein</fullName>
    </submittedName>
</protein>
<dbReference type="RefSeq" id="WP_119592155.1">
    <property type="nucleotide sequence ID" value="NZ_QXFM01000059.1"/>
</dbReference>
<accession>A0A3A1P9B3</accession>
<dbReference type="AlphaFoldDB" id="A0A3A1P9B3"/>
<comment type="caution">
    <text evidence="1">The sequence shown here is derived from an EMBL/GenBank/DDBJ whole genome shotgun (WGS) entry which is preliminary data.</text>
</comment>
<proteinExistence type="predicted"/>
<dbReference type="EMBL" id="QXFM01000059">
    <property type="protein sequence ID" value="RIV89589.1"/>
    <property type="molecule type" value="Genomic_DNA"/>
</dbReference>
<name>A0A3A1P9B3_9SPHN</name>
<dbReference type="Proteomes" id="UP000265366">
    <property type="component" value="Unassembled WGS sequence"/>
</dbReference>
<evidence type="ECO:0000313" key="1">
    <source>
        <dbReference type="EMBL" id="RIV89589.1"/>
    </source>
</evidence>